<protein>
    <submittedName>
        <fullName evidence="2">FAD-binding oxidoreductase</fullName>
    </submittedName>
</protein>
<comment type="caution">
    <text evidence="2">The sequence shown here is derived from an EMBL/GenBank/DDBJ whole genome shotgun (WGS) entry which is preliminary data.</text>
</comment>
<evidence type="ECO:0000313" key="2">
    <source>
        <dbReference type="EMBL" id="MCO6408987.1"/>
    </source>
</evidence>
<evidence type="ECO:0000313" key="3">
    <source>
        <dbReference type="Proteomes" id="UP001320715"/>
    </source>
</evidence>
<dbReference type="InterPro" id="IPR036188">
    <property type="entry name" value="FAD/NAD-bd_sf"/>
</dbReference>
<dbReference type="Proteomes" id="UP001320715">
    <property type="component" value="Unassembled WGS sequence"/>
</dbReference>
<dbReference type="Gene3D" id="3.30.9.40">
    <property type="match status" value="1"/>
</dbReference>
<dbReference type="PRINTS" id="PR00420">
    <property type="entry name" value="RNGMNOXGNASE"/>
</dbReference>
<accession>A0ABT1CS14</accession>
<sequence>MRKITIIGGGQSGLQLAIGLIKAGNSVRVVQNRTAEDIAQGKVMSSQCMFHNSVEHERELGIDFWADTCPPVDGINFQVPAPDGSGNKAIDWTGKLDNSAYSVDQRVKIPAWMAEFERLGGTLTIKDATIADLEHYSRQDDLVIVASGKGDIGRLFERDAEKSPYETPQRALALTYVTGMTPRPEHSAVCFNLIPGVGEYFVFPALTTSGPGEIMVFEGVPGGPMDCWGDVKTPEQHLATSKKILETFLPWEAARCESIELTDDNGILAGRFAPTIRKPIGTLPSGRQVLGLGDAVCLNDPITGQGSNNAAKAAAVYLKRIVAHGDKPFDAAFMQGTFDEFWDYAQWVVSWTNMMLQPPPPFILNIMGTACVEPRLAHRMANGFDDPRDFFPWFADPDAAEAYLSELKAA</sequence>
<dbReference type="EMBL" id="JAAAML010000002">
    <property type="protein sequence ID" value="MCO6408987.1"/>
    <property type="molecule type" value="Genomic_DNA"/>
</dbReference>
<proteinExistence type="predicted"/>
<gene>
    <name evidence="2" type="ORF">GTW23_12435</name>
</gene>
<dbReference type="SUPFAM" id="SSF51905">
    <property type="entry name" value="FAD/NAD(P)-binding domain"/>
    <property type="match status" value="1"/>
</dbReference>
<reference evidence="2 3" key="1">
    <citation type="submission" date="2020-01" db="EMBL/GenBank/DDBJ databases">
        <title>Genomes of bacteria type strains.</title>
        <authorList>
            <person name="Chen J."/>
            <person name="Zhu S."/>
            <person name="Yang J."/>
        </authorList>
    </citation>
    <scope>NUCLEOTIDE SEQUENCE [LARGE SCALE GENOMIC DNA]</scope>
    <source>
        <strain evidence="2 3">DSM 16655</strain>
    </source>
</reference>
<organism evidence="2 3">
    <name type="scientific">Hoeflea alexandrii</name>
    <dbReference type="NCBI Taxonomy" id="288436"/>
    <lineage>
        <taxon>Bacteria</taxon>
        <taxon>Pseudomonadati</taxon>
        <taxon>Pseudomonadota</taxon>
        <taxon>Alphaproteobacteria</taxon>
        <taxon>Hyphomicrobiales</taxon>
        <taxon>Rhizobiaceae</taxon>
        <taxon>Hoeflea</taxon>
    </lineage>
</organism>
<evidence type="ECO:0000259" key="1">
    <source>
        <dbReference type="Pfam" id="PF17885"/>
    </source>
</evidence>
<keyword evidence="3" id="KW-1185">Reference proteome</keyword>
<dbReference type="RefSeq" id="WP_252915998.1">
    <property type="nucleotide sequence ID" value="NZ_JAAAML010000002.1"/>
</dbReference>
<name>A0ABT1CS14_9HYPH</name>
<feature type="domain" description="Styrene monooxygenase StyA putative substrate binding" evidence="1">
    <location>
        <begin position="148"/>
        <end position="255"/>
    </location>
</feature>
<dbReference type="Pfam" id="PF17885">
    <property type="entry name" value="Smoa_sbd"/>
    <property type="match status" value="1"/>
</dbReference>
<dbReference type="InterPro" id="IPR041654">
    <property type="entry name" value="StyA_sbd"/>
</dbReference>
<dbReference type="Gene3D" id="3.50.50.60">
    <property type="entry name" value="FAD/NAD(P)-binding domain"/>
    <property type="match status" value="2"/>
</dbReference>